<dbReference type="RefSeq" id="WP_114693703.1">
    <property type="nucleotide sequence ID" value="NZ_QQOH01000001.1"/>
</dbReference>
<name>A0A369WRF5_9GAMM</name>
<organism evidence="2 3">
    <name type="scientific">Motiliproteus coralliicola</name>
    <dbReference type="NCBI Taxonomy" id="2283196"/>
    <lineage>
        <taxon>Bacteria</taxon>
        <taxon>Pseudomonadati</taxon>
        <taxon>Pseudomonadota</taxon>
        <taxon>Gammaproteobacteria</taxon>
        <taxon>Oceanospirillales</taxon>
        <taxon>Oceanospirillaceae</taxon>
        <taxon>Motiliproteus</taxon>
    </lineage>
</organism>
<dbReference type="InterPro" id="IPR029058">
    <property type="entry name" value="AB_hydrolase_fold"/>
</dbReference>
<dbReference type="SUPFAM" id="SSF53474">
    <property type="entry name" value="alpha/beta-Hydrolases"/>
    <property type="match status" value="1"/>
</dbReference>
<accession>A0A369WRF5</accession>
<reference evidence="2 3" key="1">
    <citation type="submission" date="2018-07" db="EMBL/GenBank/DDBJ databases">
        <title>Motiliproteus coralliicola sp. nov., a bacterium isolated from Coral.</title>
        <authorList>
            <person name="Wang G."/>
        </authorList>
    </citation>
    <scope>NUCLEOTIDE SEQUENCE [LARGE SCALE GENOMIC DNA]</scope>
    <source>
        <strain evidence="2 3">C34</strain>
    </source>
</reference>
<evidence type="ECO:0000259" key="1">
    <source>
        <dbReference type="Pfam" id="PF00561"/>
    </source>
</evidence>
<dbReference type="PANTHER" id="PTHR43798:SF33">
    <property type="entry name" value="HYDROLASE, PUTATIVE (AFU_ORTHOLOGUE AFUA_2G14860)-RELATED"/>
    <property type="match status" value="1"/>
</dbReference>
<dbReference type="Pfam" id="PF00561">
    <property type="entry name" value="Abhydrolase_1"/>
    <property type="match status" value="1"/>
</dbReference>
<keyword evidence="3" id="KW-1185">Reference proteome</keyword>
<keyword evidence="2" id="KW-0378">Hydrolase</keyword>
<feature type="domain" description="AB hydrolase-1" evidence="1">
    <location>
        <begin position="30"/>
        <end position="135"/>
    </location>
</feature>
<dbReference type="AlphaFoldDB" id="A0A369WRF5"/>
<dbReference type="InterPro" id="IPR000073">
    <property type="entry name" value="AB_hydrolase_1"/>
</dbReference>
<evidence type="ECO:0000313" key="2">
    <source>
        <dbReference type="EMBL" id="RDE24121.1"/>
    </source>
</evidence>
<dbReference type="GO" id="GO:0016787">
    <property type="term" value="F:hydrolase activity"/>
    <property type="evidence" value="ECO:0007669"/>
    <property type="project" value="UniProtKB-KW"/>
</dbReference>
<sequence>MRTESFLSLNPQGFHRVVYHEWGAVENQRVLVCVHGLARNSRDFDELALALSRDFRVVCPDIVGRGQSDWLPSGSPYELGQYINDMVALLARLKVERVDWLGTSMGGLIGMLMAAMPNSPIQRLVLNDIGPFISQACLQRIGDYVGLDQRFGSLEAVENYLRDIYADFGQLEDRQWQHLAQHSARQCVEQGAEEGTEQWALHYDPVIGDYSRQAAGEDVDLWALWQQIQCRQLLIWGERSDVLERQTVERMQQNPALSLLSYPQLGHAPSLMETGQIQSVIDWFRNHPAES</sequence>
<dbReference type="GO" id="GO:0016020">
    <property type="term" value="C:membrane"/>
    <property type="evidence" value="ECO:0007669"/>
    <property type="project" value="TreeGrafter"/>
</dbReference>
<dbReference type="OrthoDB" id="9791366at2"/>
<dbReference type="Gene3D" id="3.40.50.1820">
    <property type="entry name" value="alpha/beta hydrolase"/>
    <property type="match status" value="1"/>
</dbReference>
<evidence type="ECO:0000313" key="3">
    <source>
        <dbReference type="Proteomes" id="UP000253769"/>
    </source>
</evidence>
<protein>
    <submittedName>
        <fullName evidence="2">Alpha/beta hydrolase</fullName>
    </submittedName>
</protein>
<comment type="caution">
    <text evidence="2">The sequence shown here is derived from an EMBL/GenBank/DDBJ whole genome shotgun (WGS) entry which is preliminary data.</text>
</comment>
<gene>
    <name evidence="2" type="ORF">DV711_00500</name>
</gene>
<dbReference type="PANTHER" id="PTHR43798">
    <property type="entry name" value="MONOACYLGLYCEROL LIPASE"/>
    <property type="match status" value="1"/>
</dbReference>
<dbReference type="Proteomes" id="UP000253769">
    <property type="component" value="Unassembled WGS sequence"/>
</dbReference>
<dbReference type="EMBL" id="QQOH01000001">
    <property type="protein sequence ID" value="RDE24121.1"/>
    <property type="molecule type" value="Genomic_DNA"/>
</dbReference>
<proteinExistence type="predicted"/>
<dbReference type="InterPro" id="IPR050266">
    <property type="entry name" value="AB_hydrolase_sf"/>
</dbReference>